<dbReference type="SUPFAM" id="SSF143120">
    <property type="entry name" value="YefM-like"/>
    <property type="match status" value="1"/>
</dbReference>
<dbReference type="AlphaFoldDB" id="A0A5C4M2M8"/>
<sequence length="87" mass="9296">MTTMTAAEASRNFSAVLDRAEHGETITIVRHGRTVATVAPAPRRTGRDVRLALENGDVPPFDDDYESDIAGALALVSDETGDPWAEA</sequence>
<protein>
    <recommendedName>
        <fullName evidence="2">Antitoxin</fullName>
    </recommendedName>
</protein>
<dbReference type="NCBIfam" id="TIGR01552">
    <property type="entry name" value="phd_fam"/>
    <property type="match status" value="1"/>
</dbReference>
<accession>A0A5C4M2M8</accession>
<organism evidence="3 4">
    <name type="scientific">Amycolatopsis alkalitolerans</name>
    <dbReference type="NCBI Taxonomy" id="2547244"/>
    <lineage>
        <taxon>Bacteria</taxon>
        <taxon>Bacillati</taxon>
        <taxon>Actinomycetota</taxon>
        <taxon>Actinomycetes</taxon>
        <taxon>Pseudonocardiales</taxon>
        <taxon>Pseudonocardiaceae</taxon>
        <taxon>Amycolatopsis</taxon>
    </lineage>
</organism>
<comment type="similarity">
    <text evidence="1 2">Belongs to the phD/YefM antitoxin family.</text>
</comment>
<keyword evidence="4" id="KW-1185">Reference proteome</keyword>
<name>A0A5C4M2M8_9PSEU</name>
<dbReference type="Gene3D" id="3.40.1620.10">
    <property type="entry name" value="YefM-like domain"/>
    <property type="match status" value="1"/>
</dbReference>
<evidence type="ECO:0000256" key="2">
    <source>
        <dbReference type="RuleBase" id="RU362080"/>
    </source>
</evidence>
<dbReference type="Pfam" id="PF02604">
    <property type="entry name" value="PhdYeFM_antitox"/>
    <property type="match status" value="1"/>
</dbReference>
<evidence type="ECO:0000313" key="4">
    <source>
        <dbReference type="Proteomes" id="UP000305546"/>
    </source>
</evidence>
<evidence type="ECO:0000256" key="1">
    <source>
        <dbReference type="ARBA" id="ARBA00009981"/>
    </source>
</evidence>
<comment type="function">
    <text evidence="2">Antitoxin component of a type II toxin-antitoxin (TA) system.</text>
</comment>
<dbReference type="OrthoDB" id="557859at2"/>
<proteinExistence type="inferred from homology"/>
<dbReference type="InterPro" id="IPR036165">
    <property type="entry name" value="YefM-like_sf"/>
</dbReference>
<dbReference type="RefSeq" id="WP_139097334.1">
    <property type="nucleotide sequence ID" value="NZ_VDFW01000011.1"/>
</dbReference>
<dbReference type="EMBL" id="VDFW01000011">
    <property type="protein sequence ID" value="TNC25397.1"/>
    <property type="molecule type" value="Genomic_DNA"/>
</dbReference>
<gene>
    <name evidence="3" type="ORF">FG385_15020</name>
</gene>
<reference evidence="3 4" key="1">
    <citation type="submission" date="2019-06" db="EMBL/GenBank/DDBJ databases">
        <title>Amycolatopsis alkalitolerans sp. nov., isolated from Gastrodia elata Blume.</title>
        <authorList>
            <person name="Narsing Rao M.P."/>
            <person name="Li W.J."/>
        </authorList>
    </citation>
    <scope>NUCLEOTIDE SEQUENCE [LARGE SCALE GENOMIC DNA]</scope>
    <source>
        <strain evidence="3 4">SYSUP0005</strain>
    </source>
</reference>
<evidence type="ECO:0000313" key="3">
    <source>
        <dbReference type="EMBL" id="TNC25397.1"/>
    </source>
</evidence>
<comment type="caution">
    <text evidence="3">The sequence shown here is derived from an EMBL/GenBank/DDBJ whole genome shotgun (WGS) entry which is preliminary data.</text>
</comment>
<dbReference type="InterPro" id="IPR006442">
    <property type="entry name" value="Antitoxin_Phd/YefM"/>
</dbReference>
<dbReference type="Proteomes" id="UP000305546">
    <property type="component" value="Unassembled WGS sequence"/>
</dbReference>